<evidence type="ECO:0008006" key="4">
    <source>
        <dbReference type="Google" id="ProtNLM"/>
    </source>
</evidence>
<feature type="signal peptide" evidence="1">
    <location>
        <begin position="1"/>
        <end position="26"/>
    </location>
</feature>
<dbReference type="STRING" id="237631.A0A0D1C481"/>
<dbReference type="VEuPathDB" id="FungiDB:UMAG_03564"/>
<dbReference type="RefSeq" id="XP_011390000.1">
    <property type="nucleotide sequence ID" value="XM_011391698.1"/>
</dbReference>
<accession>A0A0D1C481</accession>
<organism evidence="2 3">
    <name type="scientific">Mycosarcoma maydis</name>
    <name type="common">Corn smut fungus</name>
    <name type="synonym">Ustilago maydis</name>
    <dbReference type="NCBI Taxonomy" id="5270"/>
    <lineage>
        <taxon>Eukaryota</taxon>
        <taxon>Fungi</taxon>
        <taxon>Dikarya</taxon>
        <taxon>Basidiomycota</taxon>
        <taxon>Ustilaginomycotina</taxon>
        <taxon>Ustilaginomycetes</taxon>
        <taxon>Ustilaginales</taxon>
        <taxon>Ustilaginaceae</taxon>
        <taxon>Mycosarcoma</taxon>
    </lineage>
</organism>
<dbReference type="OrthoDB" id="3262103at2759"/>
<feature type="chain" id="PRO_5002227933" description="Extracellular membrane protein CFEM domain-containing protein" evidence="1">
    <location>
        <begin position="27"/>
        <end position="223"/>
    </location>
</feature>
<dbReference type="Proteomes" id="UP000000561">
    <property type="component" value="Chromosome 9"/>
</dbReference>
<keyword evidence="3" id="KW-1185">Reference proteome</keyword>
<reference evidence="2 3" key="1">
    <citation type="journal article" date="2006" name="Nature">
        <title>Insights from the genome of the biotrophic fungal plant pathogen Ustilago maydis.</title>
        <authorList>
            <person name="Kamper J."/>
            <person name="Kahmann R."/>
            <person name="Bolker M."/>
            <person name="Ma L.J."/>
            <person name="Brefort T."/>
            <person name="Saville B.J."/>
            <person name="Banuett F."/>
            <person name="Kronstad J.W."/>
            <person name="Gold S.E."/>
            <person name="Muller O."/>
            <person name="Perlin M.H."/>
            <person name="Wosten H.A."/>
            <person name="de Vries R."/>
            <person name="Ruiz-Herrera J."/>
            <person name="Reynaga-Pena C.G."/>
            <person name="Snetselaar K."/>
            <person name="McCann M."/>
            <person name="Perez-Martin J."/>
            <person name="Feldbrugge M."/>
            <person name="Basse C.W."/>
            <person name="Steinberg G."/>
            <person name="Ibeas J.I."/>
            <person name="Holloman W."/>
            <person name="Guzman P."/>
            <person name="Farman M."/>
            <person name="Stajich J.E."/>
            <person name="Sentandreu R."/>
            <person name="Gonzalez-Prieto J.M."/>
            <person name="Kennell J.C."/>
            <person name="Molina L."/>
            <person name="Schirawski J."/>
            <person name="Mendoza-Mendoza A."/>
            <person name="Greilinger D."/>
            <person name="Munch K."/>
            <person name="Rossel N."/>
            <person name="Scherer M."/>
            <person name="Vranes M."/>
            <person name="Ladendorf O."/>
            <person name="Vincon V."/>
            <person name="Fuchs U."/>
            <person name="Sandrock B."/>
            <person name="Meng S."/>
            <person name="Ho E.C."/>
            <person name="Cahill M.J."/>
            <person name="Boyce K.J."/>
            <person name="Klose J."/>
            <person name="Klosterman S.J."/>
            <person name="Deelstra H.J."/>
            <person name="Ortiz-Castellanos L."/>
            <person name="Li W."/>
            <person name="Sanchez-Alonso P."/>
            <person name="Schreier P.H."/>
            <person name="Hauser-Hahn I."/>
            <person name="Vaupel M."/>
            <person name="Koopmann E."/>
            <person name="Friedrich G."/>
            <person name="Voss H."/>
            <person name="Schluter T."/>
            <person name="Margolis J."/>
            <person name="Platt D."/>
            <person name="Swimmer C."/>
            <person name="Gnirke A."/>
            <person name="Chen F."/>
            <person name="Vysotskaia V."/>
            <person name="Mannhaupt G."/>
            <person name="Guldener U."/>
            <person name="Munsterkotter M."/>
            <person name="Haase D."/>
            <person name="Oesterheld M."/>
            <person name="Mewes H.W."/>
            <person name="Mauceli E.W."/>
            <person name="DeCaprio D."/>
            <person name="Wade C.M."/>
            <person name="Butler J."/>
            <person name="Young S."/>
            <person name="Jaffe D.B."/>
            <person name="Calvo S."/>
            <person name="Nusbaum C."/>
            <person name="Galagan J."/>
            <person name="Birren B.W."/>
        </authorList>
    </citation>
    <scope>NUCLEOTIDE SEQUENCE [LARGE SCALE GENOMIC DNA]</scope>
    <source>
        <strain evidence="3">DSM 14603 / FGSC 9021 / UM521</strain>
    </source>
</reference>
<dbReference type="AlphaFoldDB" id="A0A0D1C481"/>
<sequence length="223" mass="23138">MLRASVSSSYLVTLALLALVATPIQAQDTASTTTSAAMSTASTSATPSSSTASSASAIVAPYMASCPTELELQITSCLDIVARDGAVLPCNADDWWCNCNNWQGIISCYQPCPNLQDQLDINWNQQNCQGQHGFANQFGGNSSGTYVGSKLSTTGSNGATRSIYSDMPVVTLDATASAWAWSSTASVSSQQRSSSSASRHFAIPAGILASSLVLVAASDFLIL</sequence>
<dbReference type="EMBL" id="CM003148">
    <property type="protein sequence ID" value="KIS68477.1"/>
    <property type="molecule type" value="Genomic_DNA"/>
</dbReference>
<dbReference type="GeneID" id="23563987"/>
<evidence type="ECO:0000256" key="1">
    <source>
        <dbReference type="SAM" id="SignalP"/>
    </source>
</evidence>
<dbReference type="KEGG" id="uma:UMAG_03564"/>
<keyword evidence="1" id="KW-0732">Signal</keyword>
<name>A0A0D1C481_MYCMD</name>
<dbReference type="eggNOG" id="ENOG502R2T3">
    <property type="taxonomic scope" value="Eukaryota"/>
</dbReference>
<protein>
    <recommendedName>
        <fullName evidence="4">Extracellular membrane protein CFEM domain-containing protein</fullName>
    </recommendedName>
</protein>
<gene>
    <name evidence="2" type="ORF">UMAG_03564</name>
</gene>
<dbReference type="InParanoid" id="A0A0D1C481"/>
<evidence type="ECO:0000313" key="3">
    <source>
        <dbReference type="Proteomes" id="UP000000561"/>
    </source>
</evidence>
<proteinExistence type="predicted"/>
<evidence type="ECO:0000313" key="2">
    <source>
        <dbReference type="EMBL" id="KIS68477.1"/>
    </source>
</evidence>